<evidence type="ECO:0000259" key="1">
    <source>
        <dbReference type="Pfam" id="PF13480"/>
    </source>
</evidence>
<gene>
    <name evidence="2" type="ORF">EDC38_3061</name>
</gene>
<keyword evidence="2" id="KW-0808">Transferase</keyword>
<comment type="caution">
    <text evidence="2">The sequence shown here is derived from an EMBL/GenBank/DDBJ whole genome shotgun (WGS) entry which is preliminary data.</text>
</comment>
<dbReference type="GO" id="GO:0016740">
    <property type="term" value="F:transferase activity"/>
    <property type="evidence" value="ECO:0007669"/>
    <property type="project" value="UniProtKB-KW"/>
</dbReference>
<dbReference type="Proteomes" id="UP000273643">
    <property type="component" value="Unassembled WGS sequence"/>
</dbReference>
<feature type="domain" description="BioF2-like acetyltransferase" evidence="1">
    <location>
        <begin position="170"/>
        <end position="299"/>
    </location>
</feature>
<organism evidence="2 3">
    <name type="scientific">Marinimicrobium koreense</name>
    <dbReference type="NCBI Taxonomy" id="306545"/>
    <lineage>
        <taxon>Bacteria</taxon>
        <taxon>Pseudomonadati</taxon>
        <taxon>Pseudomonadota</taxon>
        <taxon>Gammaproteobacteria</taxon>
        <taxon>Cellvibrionales</taxon>
        <taxon>Cellvibrionaceae</taxon>
        <taxon>Marinimicrobium</taxon>
    </lineage>
</organism>
<dbReference type="EMBL" id="RJUK01000003">
    <property type="protein sequence ID" value="ROQ18087.1"/>
    <property type="molecule type" value="Genomic_DNA"/>
</dbReference>
<dbReference type="InterPro" id="IPR016181">
    <property type="entry name" value="Acyl_CoA_acyltransferase"/>
</dbReference>
<protein>
    <submittedName>
        <fullName evidence="2">Acetyltransferase (GNAT) family protein</fullName>
    </submittedName>
</protein>
<dbReference type="Pfam" id="PF13480">
    <property type="entry name" value="Acetyltransf_6"/>
    <property type="match status" value="1"/>
</dbReference>
<dbReference type="OrthoDB" id="6984285at2"/>
<sequence>MDTYVRCFTGLEGLKELKPEWQALFAEAENPSFYNDWRWHHAIQSHLCSGPIYYFAIYQKAQLVAVIPLTLNKRKRLGMAVRYLTFPYDTPIDVADCLVKRDFADSSLFNALLRHLTRHPPEPWDILELSHFGDRSATHRLVGSNARAMALGTAYVKQGPTGDLITPLSKKQVKNTRRHLKNAGAQYGLPHFQSITDKALIEEAYDTFLTVEAASWKGEQGTQSAIRLRPNANAFYLEVLSAFSETGSALINLLRFNDTPVAAQIGLRTGEQLSLLKIGFDERFRDVGPGGITLLHCLESEQSGSQEVNLVTNPPWASRWHFSIEQKWSATFFNKTMIARALHLVWKVQARLKALRSRSRRNVA</sequence>
<dbReference type="SUPFAM" id="SSF55729">
    <property type="entry name" value="Acyl-CoA N-acyltransferases (Nat)"/>
    <property type="match status" value="1"/>
</dbReference>
<dbReference type="AlphaFoldDB" id="A0A3N1NSZ8"/>
<dbReference type="InterPro" id="IPR038740">
    <property type="entry name" value="BioF2-like_GNAT_dom"/>
</dbReference>
<dbReference type="RefSeq" id="WP_123639406.1">
    <property type="nucleotide sequence ID" value="NZ_RJUK01000003.1"/>
</dbReference>
<accession>A0A3N1NSZ8</accession>
<proteinExistence type="predicted"/>
<name>A0A3N1NSZ8_9GAMM</name>
<evidence type="ECO:0000313" key="2">
    <source>
        <dbReference type="EMBL" id="ROQ18087.1"/>
    </source>
</evidence>
<keyword evidence="3" id="KW-1185">Reference proteome</keyword>
<reference evidence="2 3" key="1">
    <citation type="submission" date="2018-11" db="EMBL/GenBank/DDBJ databases">
        <title>Genomic Encyclopedia of Type Strains, Phase IV (KMG-IV): sequencing the most valuable type-strain genomes for metagenomic binning, comparative biology and taxonomic classification.</title>
        <authorList>
            <person name="Goeker M."/>
        </authorList>
    </citation>
    <scope>NUCLEOTIDE SEQUENCE [LARGE SCALE GENOMIC DNA]</scope>
    <source>
        <strain evidence="2 3">DSM 16974</strain>
    </source>
</reference>
<evidence type="ECO:0000313" key="3">
    <source>
        <dbReference type="Proteomes" id="UP000273643"/>
    </source>
</evidence>